<evidence type="ECO:0000313" key="1">
    <source>
        <dbReference type="EMBL" id="KAI5672204.1"/>
    </source>
</evidence>
<gene>
    <name evidence="1" type="ORF">M9H77_12568</name>
</gene>
<proteinExistence type="predicted"/>
<name>A0ACC0BHZ1_CATRO</name>
<reference evidence="2" key="1">
    <citation type="journal article" date="2023" name="Nat. Plants">
        <title>Single-cell RNA sequencing provides a high-resolution roadmap for understanding the multicellular compartmentation of specialized metabolism.</title>
        <authorList>
            <person name="Sun S."/>
            <person name="Shen X."/>
            <person name="Li Y."/>
            <person name="Li Y."/>
            <person name="Wang S."/>
            <person name="Li R."/>
            <person name="Zhang H."/>
            <person name="Shen G."/>
            <person name="Guo B."/>
            <person name="Wei J."/>
            <person name="Xu J."/>
            <person name="St-Pierre B."/>
            <person name="Chen S."/>
            <person name="Sun C."/>
        </authorList>
    </citation>
    <scope>NUCLEOTIDE SEQUENCE [LARGE SCALE GENOMIC DNA]</scope>
</reference>
<comment type="caution">
    <text evidence="1">The sequence shown here is derived from an EMBL/GenBank/DDBJ whole genome shotgun (WGS) entry which is preliminary data.</text>
</comment>
<dbReference type="Proteomes" id="UP001060085">
    <property type="component" value="Linkage Group LG03"/>
</dbReference>
<dbReference type="EMBL" id="CM044703">
    <property type="protein sequence ID" value="KAI5672204.1"/>
    <property type="molecule type" value="Genomic_DNA"/>
</dbReference>
<sequence length="396" mass="46751">MHWKAKKNLYNTAENTKSSFQHFRGKRRKNIAMIWCYQRTTPLTTTYLLEDMQGHQGVVTRAKEKQLKSHKDQIEQEKFQWLNFNVQDFTGQYAKVLNKNRSYRNESMVDRGLMYREDIVYIDMDRKNGDGDLVSKLYGYGGSLVVMRNLDSQSLGVPIHQKKRLFHTRIPLQHVCTLTSVIGKKHTMEFDDQGSNGFEDSLISFIGDLCDKFQGEFVEKCAFLLLPLDPYMMGFVEHIHMDKPLLLVNGLFENSCHWYKFLMEEKSFKTLLENAFGFNFFYLHYKNFLLLKDFENEMGCCFKMSETNFCELLETIMEFLWIVACAYLYPLRKDTFQTIGLLELLLEFENDESFYFHLPFKDVGNDSSLEELSREWFLRSFISKLLSKPFEGTLLI</sequence>
<protein>
    <submittedName>
        <fullName evidence="1">Uncharacterized protein</fullName>
    </submittedName>
</protein>
<keyword evidence="2" id="KW-1185">Reference proteome</keyword>
<organism evidence="1 2">
    <name type="scientific">Catharanthus roseus</name>
    <name type="common">Madagascar periwinkle</name>
    <name type="synonym">Vinca rosea</name>
    <dbReference type="NCBI Taxonomy" id="4058"/>
    <lineage>
        <taxon>Eukaryota</taxon>
        <taxon>Viridiplantae</taxon>
        <taxon>Streptophyta</taxon>
        <taxon>Embryophyta</taxon>
        <taxon>Tracheophyta</taxon>
        <taxon>Spermatophyta</taxon>
        <taxon>Magnoliopsida</taxon>
        <taxon>eudicotyledons</taxon>
        <taxon>Gunneridae</taxon>
        <taxon>Pentapetalae</taxon>
        <taxon>asterids</taxon>
        <taxon>lamiids</taxon>
        <taxon>Gentianales</taxon>
        <taxon>Apocynaceae</taxon>
        <taxon>Rauvolfioideae</taxon>
        <taxon>Vinceae</taxon>
        <taxon>Catharanthinae</taxon>
        <taxon>Catharanthus</taxon>
    </lineage>
</organism>
<evidence type="ECO:0000313" key="2">
    <source>
        <dbReference type="Proteomes" id="UP001060085"/>
    </source>
</evidence>
<accession>A0ACC0BHZ1</accession>